<accession>A0AAJ0DIH4</accession>
<organism evidence="3 4">
    <name type="scientific">Extremus antarcticus</name>
    <dbReference type="NCBI Taxonomy" id="702011"/>
    <lineage>
        <taxon>Eukaryota</taxon>
        <taxon>Fungi</taxon>
        <taxon>Dikarya</taxon>
        <taxon>Ascomycota</taxon>
        <taxon>Pezizomycotina</taxon>
        <taxon>Dothideomycetes</taxon>
        <taxon>Dothideomycetidae</taxon>
        <taxon>Mycosphaerellales</taxon>
        <taxon>Extremaceae</taxon>
        <taxon>Extremus</taxon>
    </lineage>
</organism>
<name>A0AAJ0DIH4_9PEZI</name>
<keyword evidence="4" id="KW-1185">Reference proteome</keyword>
<dbReference type="EMBL" id="JAWDJX010000011">
    <property type="protein sequence ID" value="KAK3054724.1"/>
    <property type="molecule type" value="Genomic_DNA"/>
</dbReference>
<sequence length="314" mass="33401">MDPKNLDPDEELRDPARAPEVAPSHSPEPVFWESEGLQHAGVDYDGGGKEAYYNDVDHTKADNYVAQDDGAYSSARRPWYKRKRWIAAIVVAVVVVVAVAVGAGVGASSSQGGGKDGKGQNQAEAPSPTSTPTTAPAPSSPTSGAAVAPATSGLASFTCSNGTYLYSAQPSGLAYIQDCHTIFYYNTPNIYTNQTVEGLYTSTKYSFQACVDSCDEWNAAHAVAAKPCMALSYYANLTNVFTEHQEWQGNCILKSGVGGVTTNITTSTDSGMDWAHTARKGYRAKYYASTCPVANDTTLVDHASLSRPAFMDGE</sequence>
<gene>
    <name evidence="3" type="ORF">LTR09_004453</name>
</gene>
<protein>
    <submittedName>
        <fullName evidence="3">Uncharacterized protein</fullName>
    </submittedName>
</protein>
<evidence type="ECO:0000256" key="1">
    <source>
        <dbReference type="SAM" id="MobiDB-lite"/>
    </source>
</evidence>
<evidence type="ECO:0000256" key="2">
    <source>
        <dbReference type="SAM" id="Phobius"/>
    </source>
</evidence>
<feature type="compositionally biased region" description="Basic and acidic residues" evidence="1">
    <location>
        <begin position="1"/>
        <end position="17"/>
    </location>
</feature>
<keyword evidence="2" id="KW-0472">Membrane</keyword>
<comment type="caution">
    <text evidence="3">The sequence shown here is derived from an EMBL/GenBank/DDBJ whole genome shotgun (WGS) entry which is preliminary data.</text>
</comment>
<feature type="region of interest" description="Disordered" evidence="1">
    <location>
        <begin position="1"/>
        <end position="30"/>
    </location>
</feature>
<reference evidence="3" key="1">
    <citation type="submission" date="2023-04" db="EMBL/GenBank/DDBJ databases">
        <title>Black Yeasts Isolated from many extreme environments.</title>
        <authorList>
            <person name="Coleine C."/>
            <person name="Stajich J.E."/>
            <person name="Selbmann L."/>
        </authorList>
    </citation>
    <scope>NUCLEOTIDE SEQUENCE</scope>
    <source>
        <strain evidence="3">CCFEE 5312</strain>
    </source>
</reference>
<feature type="transmembrane region" description="Helical" evidence="2">
    <location>
        <begin position="85"/>
        <end position="105"/>
    </location>
</feature>
<feature type="region of interest" description="Disordered" evidence="1">
    <location>
        <begin position="107"/>
        <end position="146"/>
    </location>
</feature>
<evidence type="ECO:0000313" key="3">
    <source>
        <dbReference type="EMBL" id="KAK3054724.1"/>
    </source>
</evidence>
<proteinExistence type="predicted"/>
<keyword evidence="2" id="KW-0812">Transmembrane</keyword>
<feature type="compositionally biased region" description="Low complexity" evidence="1">
    <location>
        <begin position="119"/>
        <end position="146"/>
    </location>
</feature>
<dbReference type="Proteomes" id="UP001271007">
    <property type="component" value="Unassembled WGS sequence"/>
</dbReference>
<keyword evidence="2" id="KW-1133">Transmembrane helix</keyword>
<evidence type="ECO:0000313" key="4">
    <source>
        <dbReference type="Proteomes" id="UP001271007"/>
    </source>
</evidence>
<dbReference type="AlphaFoldDB" id="A0AAJ0DIH4"/>